<evidence type="ECO:0000313" key="2">
    <source>
        <dbReference type="EMBL" id="RAV22615.1"/>
    </source>
</evidence>
<gene>
    <name evidence="2" type="ORF">DQG23_05435</name>
</gene>
<reference evidence="2 3" key="1">
    <citation type="journal article" date="2009" name="Int. J. Syst. Evol. Microbiol.">
        <title>Paenibacillus contaminans sp. nov., isolated from a contaminated laboratory plate.</title>
        <authorList>
            <person name="Chou J.H."/>
            <person name="Lee J.H."/>
            <person name="Lin M.C."/>
            <person name="Chang P.S."/>
            <person name="Arun A.B."/>
            <person name="Young C.C."/>
            <person name="Chen W.M."/>
        </authorList>
    </citation>
    <scope>NUCLEOTIDE SEQUENCE [LARGE SCALE GENOMIC DNA]</scope>
    <source>
        <strain evidence="2 3">CKOBP-6</strain>
    </source>
</reference>
<keyword evidence="3" id="KW-1185">Reference proteome</keyword>
<dbReference type="EMBL" id="QMFB01000002">
    <property type="protein sequence ID" value="RAV22615.1"/>
    <property type="molecule type" value="Genomic_DNA"/>
</dbReference>
<dbReference type="SUPFAM" id="SSF51735">
    <property type="entry name" value="NAD(P)-binding Rossmann-fold domains"/>
    <property type="match status" value="1"/>
</dbReference>
<dbReference type="Pfam" id="PF01408">
    <property type="entry name" value="GFO_IDH_MocA"/>
    <property type="match status" value="1"/>
</dbReference>
<proteinExistence type="predicted"/>
<comment type="caution">
    <text evidence="2">The sequence shown here is derived from an EMBL/GenBank/DDBJ whole genome shotgun (WGS) entry which is preliminary data.</text>
</comment>
<dbReference type="OrthoDB" id="128220at2"/>
<evidence type="ECO:0000259" key="1">
    <source>
        <dbReference type="Pfam" id="PF01408"/>
    </source>
</evidence>
<dbReference type="Gene3D" id="3.40.50.720">
    <property type="entry name" value="NAD(P)-binding Rossmann-like Domain"/>
    <property type="match status" value="1"/>
</dbReference>
<dbReference type="Proteomes" id="UP000250369">
    <property type="component" value="Unassembled WGS sequence"/>
</dbReference>
<protein>
    <submittedName>
        <fullName evidence="2">Oxidoreductase</fullName>
    </submittedName>
</protein>
<dbReference type="InterPro" id="IPR000683">
    <property type="entry name" value="Gfo/Idh/MocA-like_OxRdtase_N"/>
</dbReference>
<sequence length="306" mass="33874">MLGMVDGNGHPYSWSAMFNGYEPEEMKDCPYAGIPAYLDKEPKETLRIEGAVVTHIWTDDPADAERVSRASLIPHIAERPEDVIGQVDAVIVATDKGHEHVERCRPFVEAGIPVFVDKPLVDNEADLGVFVEWVKQGKAILSSSCMRYSKEFAPYRLSTNNLGALRFASITTAKSWERYGIHALEGMYPILGPGFISVRNTGTPERNVVHLKHTCGADIVAVANADMYGGFGLLQLVGTAGHAFVPFQDTFYSFKAQLQAFVDYLRTGVRPFPFDETTELMKLVIAGLMSREQNGREVFLTEIAPN</sequence>
<feature type="domain" description="Gfo/Idh/MocA-like oxidoreductase N-terminal" evidence="1">
    <location>
        <begin position="50"/>
        <end position="140"/>
    </location>
</feature>
<evidence type="ECO:0000313" key="3">
    <source>
        <dbReference type="Proteomes" id="UP000250369"/>
    </source>
</evidence>
<organism evidence="2 3">
    <name type="scientific">Paenibacillus contaminans</name>
    <dbReference type="NCBI Taxonomy" id="450362"/>
    <lineage>
        <taxon>Bacteria</taxon>
        <taxon>Bacillati</taxon>
        <taxon>Bacillota</taxon>
        <taxon>Bacilli</taxon>
        <taxon>Bacillales</taxon>
        <taxon>Paenibacillaceae</taxon>
        <taxon>Paenibacillus</taxon>
    </lineage>
</organism>
<name>A0A329MRQ2_9BACL</name>
<accession>A0A329MRQ2</accession>
<dbReference type="InterPro" id="IPR036291">
    <property type="entry name" value="NAD(P)-bd_dom_sf"/>
</dbReference>
<dbReference type="AlphaFoldDB" id="A0A329MRQ2"/>
<dbReference type="GO" id="GO:0000166">
    <property type="term" value="F:nucleotide binding"/>
    <property type="evidence" value="ECO:0007669"/>
    <property type="project" value="InterPro"/>
</dbReference>